<feature type="transmembrane region" description="Helical" evidence="9">
    <location>
        <begin position="292"/>
        <end position="314"/>
    </location>
</feature>
<evidence type="ECO:0000256" key="7">
    <source>
        <dbReference type="ARBA" id="ARBA00022989"/>
    </source>
</evidence>
<keyword evidence="9" id="KW-0479">Metal-binding</keyword>
<feature type="transmembrane region" description="Helical" evidence="9">
    <location>
        <begin position="320"/>
        <end position="339"/>
    </location>
</feature>
<dbReference type="AlphaFoldDB" id="A3VKR1"/>
<dbReference type="Pfam" id="PF00702">
    <property type="entry name" value="Hydrolase"/>
    <property type="match status" value="1"/>
</dbReference>
<dbReference type="GO" id="GO:0043682">
    <property type="term" value="F:P-type divalent copper transporter activity"/>
    <property type="evidence" value="ECO:0007669"/>
    <property type="project" value="TreeGrafter"/>
</dbReference>
<keyword evidence="9" id="KW-1003">Cell membrane</keyword>
<proteinExistence type="inferred from homology"/>
<dbReference type="GO" id="GO:0005507">
    <property type="term" value="F:copper ion binding"/>
    <property type="evidence" value="ECO:0007669"/>
    <property type="project" value="TreeGrafter"/>
</dbReference>
<dbReference type="InterPro" id="IPR023299">
    <property type="entry name" value="ATPase_P-typ_cyto_dom_N"/>
</dbReference>
<dbReference type="InterPro" id="IPR044492">
    <property type="entry name" value="P_typ_ATPase_HD_dom"/>
</dbReference>
<dbReference type="InterPro" id="IPR036412">
    <property type="entry name" value="HAD-like_sf"/>
</dbReference>
<dbReference type="InterPro" id="IPR018303">
    <property type="entry name" value="ATPase_P-typ_P_site"/>
</dbReference>
<dbReference type="GO" id="GO:0055070">
    <property type="term" value="P:copper ion homeostasis"/>
    <property type="evidence" value="ECO:0007669"/>
    <property type="project" value="TreeGrafter"/>
</dbReference>
<keyword evidence="5 9" id="KW-0067">ATP-binding</keyword>
<gene>
    <name evidence="10" type="ORF">RB2654_22723</name>
</gene>
<dbReference type="eggNOG" id="COG2217">
    <property type="taxonomic scope" value="Bacteria"/>
</dbReference>
<evidence type="ECO:0000256" key="2">
    <source>
        <dbReference type="ARBA" id="ARBA00006024"/>
    </source>
</evidence>
<dbReference type="Proteomes" id="UP000002931">
    <property type="component" value="Unassembled WGS sequence"/>
</dbReference>
<dbReference type="InterPro" id="IPR027256">
    <property type="entry name" value="P-typ_ATPase_IB"/>
</dbReference>
<comment type="subcellular location">
    <subcellularLocation>
        <location evidence="9">Cell membrane</location>
    </subcellularLocation>
    <subcellularLocation>
        <location evidence="1">Membrane</location>
        <topology evidence="1">Multi-pass membrane protein</topology>
    </subcellularLocation>
</comment>
<dbReference type="GO" id="GO:0005524">
    <property type="term" value="F:ATP binding"/>
    <property type="evidence" value="ECO:0007669"/>
    <property type="project" value="UniProtKB-UniRule"/>
</dbReference>
<dbReference type="Gene3D" id="3.40.50.1000">
    <property type="entry name" value="HAD superfamily/HAD-like"/>
    <property type="match status" value="1"/>
</dbReference>
<evidence type="ECO:0000256" key="1">
    <source>
        <dbReference type="ARBA" id="ARBA00004141"/>
    </source>
</evidence>
<comment type="caution">
    <text evidence="9">Lacks conserved residue(s) required for the propagation of feature annotation.</text>
</comment>
<evidence type="ECO:0000256" key="8">
    <source>
        <dbReference type="ARBA" id="ARBA00023136"/>
    </source>
</evidence>
<dbReference type="SFLD" id="SFLDF00027">
    <property type="entry name" value="p-type_atpase"/>
    <property type="match status" value="1"/>
</dbReference>
<keyword evidence="6" id="KW-1278">Translocase</keyword>
<dbReference type="SUPFAM" id="SSF56784">
    <property type="entry name" value="HAD-like"/>
    <property type="match status" value="1"/>
</dbReference>
<sequence>MSIMTATGRGAQAGVLIKNAEALEAFEKVDTLIVDKTGTLTMGKPELAAVLPEDGHDEAEVLRLAASLERGSEHPLAEAIVRGAEARKIDLAKAKDFEAVTGMGVRGSVDGKSVALGNARMLGELGIDAPAATEVANARRDEGETVMFIIIDGHVAGLVSVADPVKETTPAALKALHELGFRIVMATGDNERTARAVASRLGIDDVRADVLPEDKARIIRELQAEGRKVAMAGDGVNDAPALAQADVGIAMGTGADVAIESAGFTLLKGDLNGLVRARRLSLATMRNIRQNLFFAMIYNTAGVPIAAGILYPFFGLLISPMFAAAAMSLSSVSVIGNALRLRTVRL</sequence>
<dbReference type="SFLD" id="SFLDG00002">
    <property type="entry name" value="C1.7:_P-type_atpase_like"/>
    <property type="match status" value="1"/>
</dbReference>
<keyword evidence="7 9" id="KW-1133">Transmembrane helix</keyword>
<dbReference type="InterPro" id="IPR023214">
    <property type="entry name" value="HAD_sf"/>
</dbReference>
<evidence type="ECO:0000256" key="6">
    <source>
        <dbReference type="ARBA" id="ARBA00022967"/>
    </source>
</evidence>
<keyword evidence="3 9" id="KW-0812">Transmembrane</keyword>
<comment type="similarity">
    <text evidence="2 9">Belongs to the cation transport ATPase (P-type) (TC 3.A.3) family. Type IB subfamily.</text>
</comment>
<dbReference type="PANTHER" id="PTHR43520">
    <property type="entry name" value="ATP7, ISOFORM B"/>
    <property type="match status" value="1"/>
</dbReference>
<reference evidence="10 11" key="1">
    <citation type="journal article" date="2010" name="J. Bacteriol.">
        <title>Genome sequences of Pelagibaca bermudensis HTCC2601T and Maritimibacter alkaliphilus HTCC2654T, the type strains of two marine Roseobacter genera.</title>
        <authorList>
            <person name="Thrash J.C."/>
            <person name="Cho J.C."/>
            <person name="Ferriera S."/>
            <person name="Johnson J."/>
            <person name="Vergin K.L."/>
            <person name="Giovannoni S.J."/>
        </authorList>
    </citation>
    <scope>NUCLEOTIDE SEQUENCE [LARGE SCALE GENOMIC DNA]</scope>
    <source>
        <strain evidence="10 11">HTCC2654</strain>
    </source>
</reference>
<dbReference type="GO" id="GO:0016887">
    <property type="term" value="F:ATP hydrolysis activity"/>
    <property type="evidence" value="ECO:0007669"/>
    <property type="project" value="InterPro"/>
</dbReference>
<keyword evidence="4 9" id="KW-0547">Nucleotide-binding</keyword>
<dbReference type="SFLD" id="SFLDS00003">
    <property type="entry name" value="Haloacid_Dehalogenase"/>
    <property type="match status" value="1"/>
</dbReference>
<dbReference type="Gene3D" id="3.40.1110.10">
    <property type="entry name" value="Calcium-transporting ATPase, cytoplasmic domain N"/>
    <property type="match status" value="1"/>
</dbReference>
<evidence type="ECO:0000256" key="9">
    <source>
        <dbReference type="RuleBase" id="RU362081"/>
    </source>
</evidence>
<keyword evidence="11" id="KW-1185">Reference proteome</keyword>
<evidence type="ECO:0000256" key="5">
    <source>
        <dbReference type="ARBA" id="ARBA00022840"/>
    </source>
</evidence>
<dbReference type="PRINTS" id="PR00120">
    <property type="entry name" value="HATPASE"/>
</dbReference>
<dbReference type="InterPro" id="IPR001757">
    <property type="entry name" value="P_typ_ATPase"/>
</dbReference>
<keyword evidence="8 9" id="KW-0472">Membrane</keyword>
<dbReference type="PANTHER" id="PTHR43520:SF8">
    <property type="entry name" value="P-TYPE CU(+) TRANSPORTER"/>
    <property type="match status" value="1"/>
</dbReference>
<name>A3VKR1_9RHOB</name>
<organism evidence="10 11">
    <name type="scientific">Maritimibacter alkaliphilus HTCC2654</name>
    <dbReference type="NCBI Taxonomy" id="314271"/>
    <lineage>
        <taxon>Bacteria</taxon>
        <taxon>Pseudomonadati</taxon>
        <taxon>Pseudomonadota</taxon>
        <taxon>Alphaproteobacteria</taxon>
        <taxon>Rhodobacterales</taxon>
        <taxon>Roseobacteraceae</taxon>
        <taxon>Maritimibacter</taxon>
    </lineage>
</organism>
<dbReference type="STRING" id="314271.RB2654_22723"/>
<dbReference type="EMBL" id="AAMT01000019">
    <property type="protein sequence ID" value="EAQ11098.1"/>
    <property type="molecule type" value="Genomic_DNA"/>
</dbReference>
<evidence type="ECO:0000256" key="3">
    <source>
        <dbReference type="ARBA" id="ARBA00022692"/>
    </source>
</evidence>
<evidence type="ECO:0000256" key="4">
    <source>
        <dbReference type="ARBA" id="ARBA00022741"/>
    </source>
</evidence>
<dbReference type="PROSITE" id="PS00154">
    <property type="entry name" value="ATPASE_E1_E2"/>
    <property type="match status" value="1"/>
</dbReference>
<evidence type="ECO:0000313" key="11">
    <source>
        <dbReference type="Proteomes" id="UP000002931"/>
    </source>
</evidence>
<dbReference type="HOGENOM" id="CLU_001771_10_1_5"/>
<evidence type="ECO:0000313" key="10">
    <source>
        <dbReference type="EMBL" id="EAQ11098.1"/>
    </source>
</evidence>
<dbReference type="PRINTS" id="PR00119">
    <property type="entry name" value="CATATPASE"/>
</dbReference>
<accession>A3VKR1</accession>
<dbReference type="NCBIfam" id="TIGR01494">
    <property type="entry name" value="ATPase_P-type"/>
    <property type="match status" value="1"/>
</dbReference>
<dbReference type="NCBIfam" id="TIGR01525">
    <property type="entry name" value="ATPase-IB_hvy"/>
    <property type="match status" value="1"/>
</dbReference>
<dbReference type="GO" id="GO:0005886">
    <property type="term" value="C:plasma membrane"/>
    <property type="evidence" value="ECO:0007669"/>
    <property type="project" value="UniProtKB-SubCell"/>
</dbReference>
<protein>
    <submittedName>
        <fullName evidence="10">Copper-translocating P-type ATPase</fullName>
    </submittedName>
</protein>
<comment type="caution">
    <text evidence="10">The sequence shown here is derived from an EMBL/GenBank/DDBJ whole genome shotgun (WGS) entry which is preliminary data.</text>
</comment>